<accession>A0A090ZJL2</accession>
<dbReference type="GO" id="GO:0005737">
    <property type="term" value="C:cytoplasm"/>
    <property type="evidence" value="ECO:0007669"/>
    <property type="project" value="TreeGrafter"/>
</dbReference>
<dbReference type="Pfam" id="PF13302">
    <property type="entry name" value="Acetyltransf_3"/>
    <property type="match status" value="1"/>
</dbReference>
<dbReference type="Gene3D" id="3.40.630.30">
    <property type="match status" value="1"/>
</dbReference>
<dbReference type="STRING" id="44252.DJ90_1081"/>
<dbReference type="PANTHER" id="PTHR43792:SF8">
    <property type="entry name" value="[RIBOSOMAL PROTEIN US5]-ALANINE N-ACETYLTRANSFERASE"/>
    <property type="match status" value="1"/>
</dbReference>
<dbReference type="GeneID" id="77011823"/>
<name>A0A090ZJL2_PAEMA</name>
<evidence type="ECO:0000256" key="3">
    <source>
        <dbReference type="ARBA" id="ARBA00038502"/>
    </source>
</evidence>
<dbReference type="InterPro" id="IPR051531">
    <property type="entry name" value="N-acetyltransferase"/>
</dbReference>
<dbReference type="SUPFAM" id="SSF55729">
    <property type="entry name" value="Acyl-CoA N-acyltransferases (Nat)"/>
    <property type="match status" value="1"/>
</dbReference>
<evidence type="ECO:0000259" key="4">
    <source>
        <dbReference type="PROSITE" id="PS51186"/>
    </source>
</evidence>
<dbReference type="InterPro" id="IPR000182">
    <property type="entry name" value="GNAT_dom"/>
</dbReference>
<comment type="similarity">
    <text evidence="3">Belongs to the acetyltransferase family. RimJ subfamily.</text>
</comment>
<keyword evidence="2" id="KW-0012">Acyltransferase</keyword>
<dbReference type="EMBL" id="JMQA01000018">
    <property type="protein sequence ID" value="KFN10455.1"/>
    <property type="molecule type" value="Genomic_DNA"/>
</dbReference>
<dbReference type="HOGENOM" id="CLU_013985_40_1_9"/>
<protein>
    <submittedName>
        <fullName evidence="5">Acetyltransferase family protein</fullName>
    </submittedName>
    <submittedName>
        <fullName evidence="6">GNAT family N-acetyltransferase</fullName>
    </submittedName>
</protein>
<evidence type="ECO:0000313" key="6">
    <source>
        <dbReference type="EMBL" id="MUG22098.1"/>
    </source>
</evidence>
<dbReference type="EMBL" id="WNZZ01000003">
    <property type="protein sequence ID" value="MUG22098.1"/>
    <property type="molecule type" value="Genomic_DNA"/>
</dbReference>
<proteinExistence type="inferred from homology"/>
<gene>
    <name evidence="5" type="ORF">DJ90_1081</name>
    <name evidence="6" type="ORF">GNQ08_06610</name>
</gene>
<reference evidence="5 7" key="1">
    <citation type="submission" date="2014-04" db="EMBL/GenBank/DDBJ databases">
        <authorList>
            <person name="Bishop-Lilly K.A."/>
            <person name="Broomall S.M."/>
            <person name="Chain P.S."/>
            <person name="Chertkov O."/>
            <person name="Coyne S.R."/>
            <person name="Daligault H.E."/>
            <person name="Davenport K.W."/>
            <person name="Erkkila T."/>
            <person name="Frey K.G."/>
            <person name="Gibbons H.S."/>
            <person name="Gu W."/>
            <person name="Jaissle J."/>
            <person name="Johnson S.L."/>
            <person name="Koroleva G.I."/>
            <person name="Ladner J.T."/>
            <person name="Lo C.-C."/>
            <person name="Minogue T.D."/>
            <person name="Munk C."/>
            <person name="Palacios G.F."/>
            <person name="Redden C.L."/>
            <person name="Rosenzweig C.N."/>
            <person name="Scholz M.B."/>
            <person name="Teshima H."/>
            <person name="Xu Y."/>
        </authorList>
    </citation>
    <scope>NUCLEOTIDE SEQUENCE [LARGE SCALE GENOMIC DNA]</scope>
    <source>
        <strain evidence="5 7">8244</strain>
    </source>
</reference>
<keyword evidence="7" id="KW-1185">Reference proteome</keyword>
<evidence type="ECO:0000256" key="2">
    <source>
        <dbReference type="ARBA" id="ARBA00023315"/>
    </source>
</evidence>
<dbReference type="GO" id="GO:0008999">
    <property type="term" value="F:protein-N-terminal-alanine acetyltransferase activity"/>
    <property type="evidence" value="ECO:0007669"/>
    <property type="project" value="TreeGrafter"/>
</dbReference>
<sequence length="186" mass="21743">MESILYSERLILKELGAPDAEAVLDYLFRNREVLAPWERTKEPGYYTLEYQRELLHQESVKIRSGDLCKWWIFRKEEPERVMGSVALSNIVRGAFQSCHLGYGLDGQEHGKGYMTEAVRRVTEYAFAESGLYLHRIEANIIPRNRASLRVAEKCGFYDEGLAYKYLYINGVWEDHIHMVLRNEAME</sequence>
<evidence type="ECO:0000256" key="1">
    <source>
        <dbReference type="ARBA" id="ARBA00022679"/>
    </source>
</evidence>
<dbReference type="PATRIC" id="fig|44252.3.peg.1546"/>
<organism evidence="5 7">
    <name type="scientific">Paenibacillus macerans</name>
    <name type="common">Bacillus macerans</name>
    <dbReference type="NCBI Taxonomy" id="44252"/>
    <lineage>
        <taxon>Bacteria</taxon>
        <taxon>Bacillati</taxon>
        <taxon>Bacillota</taxon>
        <taxon>Bacilli</taxon>
        <taxon>Bacillales</taxon>
        <taxon>Paenibacillaceae</taxon>
        <taxon>Paenibacillus</taxon>
    </lineage>
</organism>
<evidence type="ECO:0000313" key="5">
    <source>
        <dbReference type="EMBL" id="KFN10455.1"/>
    </source>
</evidence>
<reference evidence="6 8" key="2">
    <citation type="submission" date="2019-11" db="EMBL/GenBank/DDBJ databases">
        <title>Draft genome sequences of five Paenibacillus species of dairy origin.</title>
        <authorList>
            <person name="Olajide A.M."/>
            <person name="Chen S."/>
            <person name="Lapointe G."/>
        </authorList>
    </citation>
    <scope>NUCLEOTIDE SEQUENCE [LARGE SCALE GENOMIC DNA]</scope>
    <source>
        <strain evidence="6 8">3CT49</strain>
    </source>
</reference>
<dbReference type="PROSITE" id="PS51186">
    <property type="entry name" value="GNAT"/>
    <property type="match status" value="1"/>
</dbReference>
<dbReference type="Proteomes" id="UP000442469">
    <property type="component" value="Unassembled WGS sequence"/>
</dbReference>
<dbReference type="OrthoDB" id="9795206at2"/>
<feature type="domain" description="N-acetyltransferase" evidence="4">
    <location>
        <begin position="10"/>
        <end position="183"/>
    </location>
</feature>
<dbReference type="PANTHER" id="PTHR43792">
    <property type="entry name" value="GNAT FAMILY, PUTATIVE (AFU_ORTHOLOGUE AFUA_3G00765)-RELATED-RELATED"/>
    <property type="match status" value="1"/>
</dbReference>
<evidence type="ECO:0000313" key="8">
    <source>
        <dbReference type="Proteomes" id="UP000442469"/>
    </source>
</evidence>
<comment type="caution">
    <text evidence="5">The sequence shown here is derived from an EMBL/GenBank/DDBJ whole genome shotgun (WGS) entry which is preliminary data.</text>
</comment>
<keyword evidence="1 5" id="KW-0808">Transferase</keyword>
<evidence type="ECO:0000313" key="7">
    <source>
        <dbReference type="Proteomes" id="UP000029278"/>
    </source>
</evidence>
<dbReference type="RefSeq" id="WP_036620275.1">
    <property type="nucleotide sequence ID" value="NZ_BGML01000010.1"/>
</dbReference>
<dbReference type="AlphaFoldDB" id="A0A090ZJL2"/>
<dbReference type="InterPro" id="IPR016181">
    <property type="entry name" value="Acyl_CoA_acyltransferase"/>
</dbReference>
<dbReference type="Proteomes" id="UP000029278">
    <property type="component" value="Unassembled WGS sequence"/>
</dbReference>